<evidence type="ECO:0000313" key="1">
    <source>
        <dbReference type="EMBL" id="CAB4015711.1"/>
    </source>
</evidence>
<organism evidence="1 2">
    <name type="scientific">Paramuricea clavata</name>
    <name type="common">Red gorgonian</name>
    <name type="synonym">Violescent sea-whip</name>
    <dbReference type="NCBI Taxonomy" id="317549"/>
    <lineage>
        <taxon>Eukaryota</taxon>
        <taxon>Metazoa</taxon>
        <taxon>Cnidaria</taxon>
        <taxon>Anthozoa</taxon>
        <taxon>Octocorallia</taxon>
        <taxon>Malacalcyonacea</taxon>
        <taxon>Plexauridae</taxon>
        <taxon>Paramuricea</taxon>
    </lineage>
</organism>
<sequence length="156" mass="17853">MSTNKRKFASKITFNSNDVDHAAQLLSDKAELVLEIPQEILIHWHSLKGKASKGDLTECKNVNFVTSIPELPFKVLRNSCLEKRIADLAWLAKRETHGKSAVLEQQHADVDLDNRCSELFSQLTEAREKLQNVDSRLNSCEAERDLLKRMLPWQVK</sequence>
<gene>
    <name evidence="1" type="ORF">PACLA_8A061769</name>
</gene>
<dbReference type="AlphaFoldDB" id="A0A7D9EUP2"/>
<reference evidence="1" key="1">
    <citation type="submission" date="2020-04" db="EMBL/GenBank/DDBJ databases">
        <authorList>
            <person name="Alioto T."/>
            <person name="Alioto T."/>
            <person name="Gomez Garrido J."/>
        </authorList>
    </citation>
    <scope>NUCLEOTIDE SEQUENCE</scope>
    <source>
        <strain evidence="1">A484AB</strain>
    </source>
</reference>
<name>A0A7D9EUP2_PARCT</name>
<comment type="caution">
    <text evidence="1">The sequence shown here is derived from an EMBL/GenBank/DDBJ whole genome shotgun (WGS) entry which is preliminary data.</text>
</comment>
<accession>A0A7D9EUP2</accession>
<keyword evidence="2" id="KW-1185">Reference proteome</keyword>
<dbReference type="Proteomes" id="UP001152795">
    <property type="component" value="Unassembled WGS sequence"/>
</dbReference>
<protein>
    <submittedName>
        <fullName evidence="1">Uncharacterized protein</fullName>
    </submittedName>
</protein>
<evidence type="ECO:0000313" key="2">
    <source>
        <dbReference type="Proteomes" id="UP001152795"/>
    </source>
</evidence>
<dbReference type="EMBL" id="CACRXK020008815">
    <property type="protein sequence ID" value="CAB4015711.1"/>
    <property type="molecule type" value="Genomic_DNA"/>
</dbReference>
<proteinExistence type="predicted"/>